<sequence length="502" mass="56028">MDLIHSPDFPAHVEELMKKHHVPGLAIAVIQGERTFSAGYGFASLDPPKPCTEDTLFDIASSSKSLTAASVGLLVRDNEKYPDVQYDAIMSKLLPEDFVLSGQGYTEGVTVEDILSHRTGMPRHDDSYLGVLAAKPDDARSVTRNLRNLEMTAPIRSKYMYNNIMYTVATYLVEKKSGLAFADFLQEHFFGPLGMSSTHLQPERAKSFGLGDRIATGYAWDKKDERYVGFGAWDCPDSQGAGSIITSVNDFIKWVKALMNREHPIDEEVYKGLTRMRTITSPEDSDAEPFTSPIFYAAGLEIFYYRGYTVIGHDGGTDGLGSRFFFVPDFKLGGAIFGNSNDAGDIATILSRELIDEVLGVPISERPDWSKIKDDENQTYEDDPKQEKLRRVLREEAEPQKMPLSAYTGEYWNPGYKGVTVEVKDGKLFIDGSDRSMGFLLSFDHARGQTEYIGNCSSFFSGESYLIEAKFMFLNDKAIKVGLQLDVRRLAIGPRGLFHIDT</sequence>
<accession>A0A553IB16</accession>
<feature type="domain" description="Beta-lactamase-related" evidence="2">
    <location>
        <begin position="11"/>
        <end position="343"/>
    </location>
</feature>
<evidence type="ECO:0000256" key="1">
    <source>
        <dbReference type="ARBA" id="ARBA00038215"/>
    </source>
</evidence>
<evidence type="ECO:0000313" key="5">
    <source>
        <dbReference type="Proteomes" id="UP000319160"/>
    </source>
</evidence>
<dbReference type="OrthoDB" id="5946976at2759"/>
<dbReference type="SUPFAM" id="SSF56601">
    <property type="entry name" value="beta-lactamase/transpeptidase-like"/>
    <property type="match status" value="1"/>
</dbReference>
<dbReference type="PANTHER" id="PTHR46825:SF9">
    <property type="entry name" value="BETA-LACTAMASE-RELATED DOMAIN-CONTAINING PROTEIN"/>
    <property type="match status" value="1"/>
</dbReference>
<proteinExistence type="inferred from homology"/>
<dbReference type="AlphaFoldDB" id="A0A553IB16"/>
<keyword evidence="5" id="KW-1185">Reference proteome</keyword>
<protein>
    <recommendedName>
        <fullName evidence="6">Beta-lactamase-related domain-containing protein</fullName>
    </recommendedName>
</protein>
<reference evidence="5" key="1">
    <citation type="submission" date="2019-06" db="EMBL/GenBank/DDBJ databases">
        <title>Draft genome sequence of the griseofulvin-producing fungus Xylaria cubensis strain G536.</title>
        <authorList>
            <person name="Mead M.E."/>
            <person name="Raja H.A."/>
            <person name="Steenwyk J.L."/>
            <person name="Knowles S.L."/>
            <person name="Oberlies N.H."/>
            <person name="Rokas A."/>
        </authorList>
    </citation>
    <scope>NUCLEOTIDE SEQUENCE [LARGE SCALE GENOMIC DNA]</scope>
    <source>
        <strain evidence="5">G536</strain>
    </source>
</reference>
<gene>
    <name evidence="4" type="ORF">FHL15_001670</name>
</gene>
<evidence type="ECO:0000259" key="3">
    <source>
        <dbReference type="Pfam" id="PF11954"/>
    </source>
</evidence>
<organism evidence="4 5">
    <name type="scientific">Xylaria flabelliformis</name>
    <dbReference type="NCBI Taxonomy" id="2512241"/>
    <lineage>
        <taxon>Eukaryota</taxon>
        <taxon>Fungi</taxon>
        <taxon>Dikarya</taxon>
        <taxon>Ascomycota</taxon>
        <taxon>Pezizomycotina</taxon>
        <taxon>Sordariomycetes</taxon>
        <taxon>Xylariomycetidae</taxon>
        <taxon>Xylariales</taxon>
        <taxon>Xylariaceae</taxon>
        <taxon>Xylaria</taxon>
    </lineage>
</organism>
<evidence type="ECO:0000313" key="4">
    <source>
        <dbReference type="EMBL" id="TRX97392.1"/>
    </source>
</evidence>
<dbReference type="InterPro" id="IPR021860">
    <property type="entry name" value="Peptidase_S12_Pab87-rel_C"/>
</dbReference>
<dbReference type="STRING" id="2512241.A0A553IB16"/>
<dbReference type="Proteomes" id="UP000319160">
    <property type="component" value="Unassembled WGS sequence"/>
</dbReference>
<name>A0A553IB16_9PEZI</name>
<dbReference type="PANTHER" id="PTHR46825">
    <property type="entry name" value="D-ALANYL-D-ALANINE-CARBOXYPEPTIDASE/ENDOPEPTIDASE AMPH"/>
    <property type="match status" value="1"/>
</dbReference>
<dbReference type="Pfam" id="PF00144">
    <property type="entry name" value="Beta-lactamase"/>
    <property type="match status" value="1"/>
</dbReference>
<evidence type="ECO:0000259" key="2">
    <source>
        <dbReference type="Pfam" id="PF00144"/>
    </source>
</evidence>
<dbReference type="EMBL" id="VFLP01000006">
    <property type="protein sequence ID" value="TRX97392.1"/>
    <property type="molecule type" value="Genomic_DNA"/>
</dbReference>
<evidence type="ECO:0008006" key="6">
    <source>
        <dbReference type="Google" id="ProtNLM"/>
    </source>
</evidence>
<dbReference type="Gene3D" id="3.40.710.10">
    <property type="entry name" value="DD-peptidase/beta-lactamase superfamily"/>
    <property type="match status" value="1"/>
</dbReference>
<comment type="caution">
    <text evidence="4">The sequence shown here is derived from an EMBL/GenBank/DDBJ whole genome shotgun (WGS) entry which is preliminary data.</text>
</comment>
<dbReference type="InterPro" id="IPR050491">
    <property type="entry name" value="AmpC-like"/>
</dbReference>
<dbReference type="InterPro" id="IPR012338">
    <property type="entry name" value="Beta-lactam/transpept-like"/>
</dbReference>
<dbReference type="InterPro" id="IPR001466">
    <property type="entry name" value="Beta-lactam-related"/>
</dbReference>
<feature type="domain" description="Peptidase S12 Pab87-related C-terminal" evidence="3">
    <location>
        <begin position="394"/>
        <end position="484"/>
    </location>
</feature>
<dbReference type="Pfam" id="PF11954">
    <property type="entry name" value="DUF3471"/>
    <property type="match status" value="1"/>
</dbReference>
<comment type="similarity">
    <text evidence="1">Belongs to the peptidase S12 family.</text>
</comment>